<gene>
    <name evidence="1" type="ORF">ALECFALPRED_006481</name>
</gene>
<comment type="caution">
    <text evidence="1">The sequence shown here is derived from an EMBL/GenBank/DDBJ whole genome shotgun (WGS) entry which is preliminary data.</text>
</comment>
<reference evidence="1" key="1">
    <citation type="submission" date="2021-03" db="EMBL/GenBank/DDBJ databases">
        <authorList>
            <person name="Tagirdzhanova G."/>
        </authorList>
    </citation>
    <scope>NUCLEOTIDE SEQUENCE</scope>
</reference>
<sequence>MASDKLEQSCVLQGEATKYLDIYELVRNGQVEVIRKGIRTLEAENTVCFEDGTSVQTDAFVASMRWKWRLSIEFRPKEMRADLGLRSKEYSKTQKEVWDKQEAHADVEVFERFPKLATAPKMDQESLVEQEKGMLCQVFAPWRLWRGVVVRLQGVIGTVDDILYDATLFQRWGKWRTPYGFWARNPDVVFEGIAYFDMLLQDLGLKSWRKGWGCLGGDVASYGQADYKGLVEE</sequence>
<accession>A0A8H3G6N7</accession>
<evidence type="ECO:0000313" key="1">
    <source>
        <dbReference type="EMBL" id="CAF9935567.1"/>
    </source>
</evidence>
<dbReference type="EMBL" id="CAJPDR010000411">
    <property type="protein sequence ID" value="CAF9935567.1"/>
    <property type="molecule type" value="Genomic_DNA"/>
</dbReference>
<name>A0A8H3G6N7_9LECA</name>
<organism evidence="1 2">
    <name type="scientific">Alectoria fallacina</name>
    <dbReference type="NCBI Taxonomy" id="1903189"/>
    <lineage>
        <taxon>Eukaryota</taxon>
        <taxon>Fungi</taxon>
        <taxon>Dikarya</taxon>
        <taxon>Ascomycota</taxon>
        <taxon>Pezizomycotina</taxon>
        <taxon>Lecanoromycetes</taxon>
        <taxon>OSLEUM clade</taxon>
        <taxon>Lecanoromycetidae</taxon>
        <taxon>Lecanorales</taxon>
        <taxon>Lecanorineae</taxon>
        <taxon>Parmeliaceae</taxon>
        <taxon>Alectoria</taxon>
    </lineage>
</organism>
<keyword evidence="2" id="KW-1185">Reference proteome</keyword>
<evidence type="ECO:0000313" key="2">
    <source>
        <dbReference type="Proteomes" id="UP000664203"/>
    </source>
</evidence>
<dbReference type="Proteomes" id="UP000664203">
    <property type="component" value="Unassembled WGS sequence"/>
</dbReference>
<dbReference type="AlphaFoldDB" id="A0A8H3G6N7"/>
<dbReference type="OrthoDB" id="2915840at2759"/>
<protein>
    <submittedName>
        <fullName evidence="1">Uncharacterized protein</fullName>
    </submittedName>
</protein>
<proteinExistence type="predicted"/>